<evidence type="ECO:0000256" key="2">
    <source>
        <dbReference type="ARBA" id="ARBA00022793"/>
    </source>
</evidence>
<dbReference type="GO" id="GO:0005737">
    <property type="term" value="C:cytoplasm"/>
    <property type="evidence" value="ECO:0007669"/>
    <property type="project" value="TreeGrafter"/>
</dbReference>
<dbReference type="GO" id="GO:0048040">
    <property type="term" value="F:UDP-glucuronate decarboxylase activity"/>
    <property type="evidence" value="ECO:0007669"/>
    <property type="project" value="TreeGrafter"/>
</dbReference>
<dbReference type="EC" id="4.2.1.46" evidence="7"/>
<keyword evidence="2" id="KW-0210">Decarboxylase</keyword>
<dbReference type="PANTHER" id="PTHR43078">
    <property type="entry name" value="UDP-GLUCURONIC ACID DECARBOXYLASE-RELATED"/>
    <property type="match status" value="1"/>
</dbReference>
<evidence type="ECO:0000256" key="5">
    <source>
        <dbReference type="SAM" id="Phobius"/>
    </source>
</evidence>
<feature type="transmembrane region" description="Helical" evidence="5">
    <location>
        <begin position="28"/>
        <end position="46"/>
    </location>
</feature>
<evidence type="ECO:0000259" key="6">
    <source>
        <dbReference type="Pfam" id="PF01370"/>
    </source>
</evidence>
<dbReference type="AlphaFoldDB" id="A0A1R4GCD8"/>
<gene>
    <name evidence="7" type="ORF">FM111_11560</name>
</gene>
<keyword evidence="5" id="KW-0812">Transmembrane</keyword>
<dbReference type="Proteomes" id="UP000195766">
    <property type="component" value="Unassembled WGS sequence"/>
</dbReference>
<proteinExistence type="predicted"/>
<evidence type="ECO:0000313" key="8">
    <source>
        <dbReference type="Proteomes" id="UP000195766"/>
    </source>
</evidence>
<keyword evidence="5" id="KW-1133">Transmembrane helix</keyword>
<dbReference type="GO" id="GO:0042732">
    <property type="term" value="P:D-xylose metabolic process"/>
    <property type="evidence" value="ECO:0007669"/>
    <property type="project" value="InterPro"/>
</dbReference>
<dbReference type="SUPFAM" id="SSF51735">
    <property type="entry name" value="NAD(P)-binding Rossmann-fold domains"/>
    <property type="match status" value="1"/>
</dbReference>
<evidence type="ECO:0000256" key="3">
    <source>
        <dbReference type="ARBA" id="ARBA00023027"/>
    </source>
</evidence>
<dbReference type="RefSeq" id="WP_087141122.1">
    <property type="nucleotide sequence ID" value="NZ_FUIE01000060.1"/>
</dbReference>
<dbReference type="InterPro" id="IPR044516">
    <property type="entry name" value="UXS-like"/>
</dbReference>
<dbReference type="InterPro" id="IPR001509">
    <property type="entry name" value="Epimerase_deHydtase"/>
</dbReference>
<dbReference type="GO" id="GO:0070403">
    <property type="term" value="F:NAD+ binding"/>
    <property type="evidence" value="ECO:0007669"/>
    <property type="project" value="InterPro"/>
</dbReference>
<evidence type="ECO:0000256" key="1">
    <source>
        <dbReference type="ARBA" id="ARBA00001911"/>
    </source>
</evidence>
<name>A0A1R4GCD8_BREDI</name>
<keyword evidence="3" id="KW-0520">NAD</keyword>
<dbReference type="OrthoDB" id="9801785at2"/>
<dbReference type="GO" id="GO:0008460">
    <property type="term" value="F:dTDP-glucose 4,6-dehydratase activity"/>
    <property type="evidence" value="ECO:0007669"/>
    <property type="project" value="UniProtKB-EC"/>
</dbReference>
<dbReference type="Gene3D" id="3.40.50.720">
    <property type="entry name" value="NAD(P)-binding Rossmann-like Domain"/>
    <property type="match status" value="1"/>
</dbReference>
<keyword evidence="4 7" id="KW-0456">Lyase</keyword>
<accession>A0A1R4GCD8</accession>
<reference evidence="7 8" key="1">
    <citation type="submission" date="2017-02" db="EMBL/GenBank/DDBJ databases">
        <authorList>
            <person name="Peterson S.W."/>
        </authorList>
    </citation>
    <scope>NUCLEOTIDE SEQUENCE [LARGE SCALE GENOMIC DNA]</scope>
    <source>
        <strain evidence="7 8">3F5N</strain>
    </source>
</reference>
<keyword evidence="5" id="KW-0472">Membrane</keyword>
<dbReference type="InterPro" id="IPR036291">
    <property type="entry name" value="NAD(P)-bd_dom_sf"/>
</dbReference>
<dbReference type="PANTHER" id="PTHR43078:SF6">
    <property type="entry name" value="UDP-GLUCURONIC ACID DECARBOXYLASE 1"/>
    <property type="match status" value="1"/>
</dbReference>
<sequence>MANPIVLEDLERMYSIVGRRDRFEGSTIIVTGCAGFLGFYFLQFLVRKADDLGIKKVVGLDTFLLDKPKWLTDLVEEFPSVLDLRAFDISKDDIAKVDGAADARFVIHGASIASPTFYRQYPVETIDANIWGLRHLLDFYRGRDTLKGFLFFSSSEIYGDPDPQFIPTDEEYRGSVSCHGPRACYDESKRFGETMCWVYAKQYGMPVTVARPFNNYGPGMRLGDKRLPADFATCVTEDRDIVILSDGTPTRTFCYVSDAVTGYLLCLLHGQYDYFNIGIEKPEIMVKDFAKLYQQAGAEIYGYKGQVFYEKSDDPEYMTDNPNRRSPIITKARTILGYDPQILVEEGIGRYLRFLKHEGQ</sequence>
<evidence type="ECO:0000256" key="4">
    <source>
        <dbReference type="ARBA" id="ARBA00023239"/>
    </source>
</evidence>
<protein>
    <submittedName>
        <fullName evidence="7">dTDP-glucose 4,6-dehydratase</fullName>
        <ecNumber evidence="7">4.2.1.46</ecNumber>
    </submittedName>
</protein>
<evidence type="ECO:0000313" key="7">
    <source>
        <dbReference type="EMBL" id="SJM65880.1"/>
    </source>
</evidence>
<feature type="domain" description="NAD-dependent epimerase/dehydratase" evidence="6">
    <location>
        <begin position="28"/>
        <end position="278"/>
    </location>
</feature>
<dbReference type="Pfam" id="PF01370">
    <property type="entry name" value="Epimerase"/>
    <property type="match status" value="1"/>
</dbReference>
<dbReference type="EMBL" id="FUIE01000060">
    <property type="protein sequence ID" value="SJM65880.1"/>
    <property type="molecule type" value="Genomic_DNA"/>
</dbReference>
<comment type="cofactor">
    <cofactor evidence="1">
        <name>NAD(+)</name>
        <dbReference type="ChEBI" id="CHEBI:57540"/>
    </cofactor>
</comment>
<organism evidence="7 8">
    <name type="scientific">Brevundimonas diminuta 3F5N</name>
    <dbReference type="NCBI Taxonomy" id="1255603"/>
    <lineage>
        <taxon>Bacteria</taxon>
        <taxon>Pseudomonadati</taxon>
        <taxon>Pseudomonadota</taxon>
        <taxon>Alphaproteobacteria</taxon>
        <taxon>Caulobacterales</taxon>
        <taxon>Caulobacteraceae</taxon>
        <taxon>Brevundimonas</taxon>
    </lineage>
</organism>